<keyword evidence="5" id="KW-1185">Reference proteome</keyword>
<dbReference type="InterPro" id="IPR019826">
    <property type="entry name" value="Carboxylesterase_B_AS"/>
</dbReference>
<dbReference type="SUPFAM" id="SSF53474">
    <property type="entry name" value="alpha/beta-Hydrolases"/>
    <property type="match status" value="1"/>
</dbReference>
<feature type="domain" description="Carboxylesterase type B" evidence="4">
    <location>
        <begin position="35"/>
        <end position="537"/>
    </location>
</feature>
<dbReference type="RefSeq" id="XP_005098829.1">
    <property type="nucleotide sequence ID" value="XM_005098772.3"/>
</dbReference>
<dbReference type="Proteomes" id="UP000694888">
    <property type="component" value="Unplaced"/>
</dbReference>
<dbReference type="InterPro" id="IPR029058">
    <property type="entry name" value="AB_hydrolase_fold"/>
</dbReference>
<evidence type="ECO:0000313" key="6">
    <source>
        <dbReference type="RefSeq" id="XP_005098829.1"/>
    </source>
</evidence>
<feature type="signal peptide" evidence="3">
    <location>
        <begin position="1"/>
        <end position="18"/>
    </location>
</feature>
<feature type="chain" id="PRO_5044966033" description="Carboxylic ester hydrolase" evidence="3">
    <location>
        <begin position="19"/>
        <end position="592"/>
    </location>
</feature>
<evidence type="ECO:0000259" key="4">
    <source>
        <dbReference type="Pfam" id="PF00135"/>
    </source>
</evidence>
<comment type="similarity">
    <text evidence="1 3">Belongs to the type-B carboxylesterase/lipase family.</text>
</comment>
<evidence type="ECO:0000313" key="5">
    <source>
        <dbReference type="Proteomes" id="UP000694888"/>
    </source>
</evidence>
<dbReference type="EC" id="3.1.1.-" evidence="3"/>
<reference evidence="6" key="1">
    <citation type="submission" date="2025-08" db="UniProtKB">
        <authorList>
            <consortium name="RefSeq"/>
        </authorList>
    </citation>
    <scope>IDENTIFICATION</scope>
</reference>
<proteinExistence type="inferred from homology"/>
<dbReference type="Gene3D" id="3.40.50.1820">
    <property type="entry name" value="alpha/beta hydrolase"/>
    <property type="match status" value="1"/>
</dbReference>
<protein>
    <recommendedName>
        <fullName evidence="3">Carboxylic ester hydrolase</fullName>
        <ecNumber evidence="3">3.1.1.-</ecNumber>
    </recommendedName>
</protein>
<evidence type="ECO:0000256" key="1">
    <source>
        <dbReference type="ARBA" id="ARBA00005964"/>
    </source>
</evidence>
<dbReference type="PANTHER" id="PTHR11559">
    <property type="entry name" value="CARBOXYLESTERASE"/>
    <property type="match status" value="1"/>
</dbReference>
<sequence>MASAWLLQSLCTTLLTNGNLPAGPGGTNDTFLWANTTYGTLKGKVVFEPSIPVAMFAGIPFAKPPTGALRFKEPESPDSWTGVRDALAFGDECLQRVALNDAFRDPNARHSEDCLYLNVYTPARTDCDTLLPVMVFIHGGGYNSGSGSSYDASYVAAKGVVFVTINYRLDLFGFLSTEDDIMPGNYGMLDQVAALKWVKNNIASFGGDPNMVTIVGQSAGSASVSLLTMSPLAKGLFHRAIMESGSSLSPFAIEYPGNRMTPRIAARLISNAVNCNDLNNSTALLSCLQKVDANTLLKKSLGITGAVQATLINVPRVETTFGFLPDKPTALMFRGQFSHVDTLRGYNSDEFGGFIPALAGPQPITMEVAKQVLRGQTVQFTNLDRVKVLEAMEATFLKDKKTPDAIQRGTLDGVDYFIFGAPMITELDDVVIHAPEKKHYLYQFNYRPSFSKSPPWMSALHGQEMFYLFDVQQKMFTDTGNGPPNADDILVSQQIMERWTNFAKTGNPTSTAQKGGATWNQYSSTNSNCLFINSASSERLLTPTKVVDFYRKVLDTLQEPNPAPASAHAGKLSSIPAWGVILSSIFVILLRR</sequence>
<keyword evidence="2 3" id="KW-0378">Hydrolase</keyword>
<evidence type="ECO:0000256" key="2">
    <source>
        <dbReference type="ARBA" id="ARBA00022801"/>
    </source>
</evidence>
<dbReference type="InterPro" id="IPR050309">
    <property type="entry name" value="Type-B_Carboxylest/Lipase"/>
</dbReference>
<dbReference type="InterPro" id="IPR002018">
    <property type="entry name" value="CarbesteraseB"/>
</dbReference>
<accession>A0ABM0JPZ7</accession>
<dbReference type="PROSITE" id="PS00122">
    <property type="entry name" value="CARBOXYLESTERASE_B_1"/>
    <property type="match status" value="1"/>
</dbReference>
<dbReference type="Pfam" id="PF00135">
    <property type="entry name" value="COesterase"/>
    <property type="match status" value="1"/>
</dbReference>
<evidence type="ECO:0000256" key="3">
    <source>
        <dbReference type="RuleBase" id="RU361235"/>
    </source>
</evidence>
<name>A0ABM0JPZ7_APLCA</name>
<organism evidence="5 6">
    <name type="scientific">Aplysia californica</name>
    <name type="common">California sea hare</name>
    <dbReference type="NCBI Taxonomy" id="6500"/>
    <lineage>
        <taxon>Eukaryota</taxon>
        <taxon>Metazoa</taxon>
        <taxon>Spiralia</taxon>
        <taxon>Lophotrochozoa</taxon>
        <taxon>Mollusca</taxon>
        <taxon>Gastropoda</taxon>
        <taxon>Heterobranchia</taxon>
        <taxon>Euthyneura</taxon>
        <taxon>Tectipleura</taxon>
        <taxon>Aplysiida</taxon>
        <taxon>Aplysioidea</taxon>
        <taxon>Aplysiidae</taxon>
        <taxon>Aplysia</taxon>
    </lineage>
</organism>
<dbReference type="PROSITE" id="PS00941">
    <property type="entry name" value="CARBOXYLESTERASE_B_2"/>
    <property type="match status" value="1"/>
</dbReference>
<keyword evidence="3" id="KW-0732">Signal</keyword>
<gene>
    <name evidence="6" type="primary">LOC101856266</name>
</gene>
<dbReference type="InterPro" id="IPR019819">
    <property type="entry name" value="Carboxylesterase_B_CS"/>
</dbReference>
<dbReference type="GeneID" id="101856266"/>